<evidence type="ECO:0000313" key="4">
    <source>
        <dbReference type="EMBL" id="GAF82844.1"/>
    </source>
</evidence>
<keyword evidence="1" id="KW-0808">Transferase</keyword>
<feature type="non-terminal residue" evidence="4">
    <location>
        <position position="344"/>
    </location>
</feature>
<dbReference type="GO" id="GO:0005975">
    <property type="term" value="P:carbohydrate metabolic process"/>
    <property type="evidence" value="ECO:0007669"/>
    <property type="project" value="InterPro"/>
</dbReference>
<evidence type="ECO:0000256" key="2">
    <source>
        <dbReference type="ARBA" id="ARBA00022777"/>
    </source>
</evidence>
<accession>X0SP53</accession>
<dbReference type="GO" id="GO:0016301">
    <property type="term" value="F:kinase activity"/>
    <property type="evidence" value="ECO:0007669"/>
    <property type="project" value="UniProtKB-KW"/>
</dbReference>
<dbReference type="SUPFAM" id="SSF53067">
    <property type="entry name" value="Actin-like ATPase domain"/>
    <property type="match status" value="2"/>
</dbReference>
<dbReference type="InterPro" id="IPR018484">
    <property type="entry name" value="FGGY_N"/>
</dbReference>
<sequence length="344" mass="38230">MSFLMGIDLGTTGCKVILYDTNKKNIYRSYEEYSLSTPRAGWVEQDSEVWWDAIKKSVKRILSSSKVHPSDIEAIGLCGQMHTHVLLDKAGRPLRPAISWMDQRSGSQVESLKRKIGTEFIFDQTANFPTTTYTLPQLLWVRENEPGVFARTCKVLVAKDYIKFRLTGEMSTDPSEASGTLLFDVAHRRWSEELLHKVGLPKDILPELTSSTDIVGKITRKAASETGLETGIPVISGGGDCATEAVGAGIIEEGQMVTVIGTAGVVYICTHAPRPDARFRALCWYHAVEDQWITIAVMQSTGYALKWFRDNFSREEKDLAESRKEDVYEILGKRAATVPAGCEG</sequence>
<gene>
    <name evidence="4" type="ORF">S01H1_06665</name>
</gene>
<protein>
    <recommendedName>
        <fullName evidence="3">Carbohydrate kinase FGGY N-terminal domain-containing protein</fullName>
    </recommendedName>
</protein>
<dbReference type="InterPro" id="IPR050406">
    <property type="entry name" value="FGGY_Carb_Kinase"/>
</dbReference>
<comment type="caution">
    <text evidence="4">The sequence shown here is derived from an EMBL/GenBank/DDBJ whole genome shotgun (WGS) entry which is preliminary data.</text>
</comment>
<reference evidence="4" key="1">
    <citation type="journal article" date="2014" name="Front. Microbiol.">
        <title>High frequency of phylogenetically diverse reductive dehalogenase-homologous genes in deep subseafloor sedimentary metagenomes.</title>
        <authorList>
            <person name="Kawai M."/>
            <person name="Futagami T."/>
            <person name="Toyoda A."/>
            <person name="Takaki Y."/>
            <person name="Nishi S."/>
            <person name="Hori S."/>
            <person name="Arai W."/>
            <person name="Tsubouchi T."/>
            <person name="Morono Y."/>
            <person name="Uchiyama I."/>
            <person name="Ito T."/>
            <person name="Fujiyama A."/>
            <person name="Inagaki F."/>
            <person name="Takami H."/>
        </authorList>
    </citation>
    <scope>NUCLEOTIDE SEQUENCE</scope>
    <source>
        <strain evidence="4">Expedition CK06-06</strain>
    </source>
</reference>
<dbReference type="InterPro" id="IPR043129">
    <property type="entry name" value="ATPase_NBD"/>
</dbReference>
<keyword evidence="2" id="KW-0418">Kinase</keyword>
<dbReference type="Gene3D" id="3.30.420.40">
    <property type="match status" value="2"/>
</dbReference>
<evidence type="ECO:0000256" key="1">
    <source>
        <dbReference type="ARBA" id="ARBA00022679"/>
    </source>
</evidence>
<dbReference type="InterPro" id="IPR018181">
    <property type="entry name" value="Heat_shock_70_CS"/>
</dbReference>
<dbReference type="PROSITE" id="PS00297">
    <property type="entry name" value="HSP70_1"/>
    <property type="match status" value="1"/>
</dbReference>
<dbReference type="AlphaFoldDB" id="X0SP53"/>
<evidence type="ECO:0000259" key="3">
    <source>
        <dbReference type="Pfam" id="PF00370"/>
    </source>
</evidence>
<proteinExistence type="predicted"/>
<feature type="domain" description="Carbohydrate kinase FGGY N-terminal" evidence="3">
    <location>
        <begin position="5"/>
        <end position="247"/>
    </location>
</feature>
<dbReference type="Pfam" id="PF00370">
    <property type="entry name" value="FGGY_N"/>
    <property type="match status" value="1"/>
</dbReference>
<dbReference type="CDD" id="cd07808">
    <property type="entry name" value="ASKHA_NBD_FGGY_EcXK-like"/>
    <property type="match status" value="1"/>
</dbReference>
<dbReference type="EMBL" id="BARS01003441">
    <property type="protein sequence ID" value="GAF82844.1"/>
    <property type="molecule type" value="Genomic_DNA"/>
</dbReference>
<name>X0SP53_9ZZZZ</name>
<organism evidence="4">
    <name type="scientific">marine sediment metagenome</name>
    <dbReference type="NCBI Taxonomy" id="412755"/>
    <lineage>
        <taxon>unclassified sequences</taxon>
        <taxon>metagenomes</taxon>
        <taxon>ecological metagenomes</taxon>
    </lineage>
</organism>
<dbReference type="PANTHER" id="PTHR43095">
    <property type="entry name" value="SUGAR KINASE"/>
    <property type="match status" value="1"/>
</dbReference>
<dbReference type="PANTHER" id="PTHR43095:SF5">
    <property type="entry name" value="XYLULOSE KINASE"/>
    <property type="match status" value="1"/>
</dbReference>